<protein>
    <submittedName>
        <fullName evidence="2">DUF1446 domain-containing protein</fullName>
    </submittedName>
</protein>
<dbReference type="Pfam" id="PF07287">
    <property type="entry name" value="AtuA"/>
    <property type="match status" value="1"/>
</dbReference>
<feature type="non-terminal residue" evidence="2">
    <location>
        <position position="175"/>
    </location>
</feature>
<evidence type="ECO:0000259" key="1">
    <source>
        <dbReference type="Pfam" id="PF07287"/>
    </source>
</evidence>
<accession>A0ABS6G962</accession>
<evidence type="ECO:0000313" key="3">
    <source>
        <dbReference type="Proteomes" id="UP000779508"/>
    </source>
</evidence>
<gene>
    <name evidence="2" type="ORF">KQI88_17875</name>
</gene>
<proteinExistence type="predicted"/>
<dbReference type="EMBL" id="JAHLQK010000025">
    <property type="protein sequence ID" value="MBU5678257.1"/>
    <property type="molecule type" value="Genomic_DNA"/>
</dbReference>
<comment type="caution">
    <text evidence="2">The sequence shown here is derived from an EMBL/GenBank/DDBJ whole genome shotgun (WGS) entry which is preliminary data.</text>
</comment>
<dbReference type="RefSeq" id="WP_216419671.1">
    <property type="nucleotide sequence ID" value="NZ_JAHLQK010000025.1"/>
</dbReference>
<dbReference type="Proteomes" id="UP000779508">
    <property type="component" value="Unassembled WGS sequence"/>
</dbReference>
<feature type="domain" description="Acyclic terpene utilisation N-terminal" evidence="1">
    <location>
        <begin position="21"/>
        <end position="169"/>
    </location>
</feature>
<name>A0ABS6G962_9FIRM</name>
<sequence length="175" mass="18357">SDPGPYYLGAGVSFTDRDAVKRDLEIMLEAGVKEGIPVVIGTAGGSGGEPHLNWCREIVEEIAREKDLHFKLAVIHAEFAKEDVKAALRAGKVKPLAPAPELTEEAVGATTRIVGQMGMEPFIKALDEGAQVVLAGRTYDPSVFAAPAVRAGCDKGLAIHLGKILECASICAPPG</sequence>
<feature type="non-terminal residue" evidence="2">
    <location>
        <position position="1"/>
    </location>
</feature>
<organism evidence="2 3">
    <name type="scientific">Alkaliphilus flagellatus</name>
    <dbReference type="NCBI Taxonomy" id="2841507"/>
    <lineage>
        <taxon>Bacteria</taxon>
        <taxon>Bacillati</taxon>
        <taxon>Bacillota</taxon>
        <taxon>Clostridia</taxon>
        <taxon>Peptostreptococcales</taxon>
        <taxon>Natronincolaceae</taxon>
        <taxon>Alkaliphilus</taxon>
    </lineage>
</organism>
<keyword evidence="3" id="KW-1185">Reference proteome</keyword>
<evidence type="ECO:0000313" key="2">
    <source>
        <dbReference type="EMBL" id="MBU5678257.1"/>
    </source>
</evidence>
<reference evidence="2 3" key="1">
    <citation type="submission" date="2021-06" db="EMBL/GenBank/DDBJ databases">
        <authorList>
            <person name="Sun Q."/>
            <person name="Li D."/>
        </authorList>
    </citation>
    <scope>NUCLEOTIDE SEQUENCE [LARGE SCALE GENOMIC DNA]</scope>
    <source>
        <strain evidence="2 3">MSJ-5</strain>
    </source>
</reference>
<dbReference type="InterPro" id="IPR010839">
    <property type="entry name" value="AtuA_N"/>
</dbReference>